<reference evidence="1 2" key="1">
    <citation type="journal article" date="2012" name="Int. J. Syst. Evol. Microbiol.">
        <title>Vibrio caribbeanicus sp. nov., isolated from the marine sponge Scleritoderma cyanea.</title>
        <authorList>
            <person name="Hoffmann M."/>
            <person name="Monday S.R."/>
            <person name="Allard M.W."/>
            <person name="Strain E.A."/>
            <person name="Whittaker P."/>
            <person name="Naum M."/>
            <person name="McCarthy P.J."/>
            <person name="Lopez J.V."/>
            <person name="Fischer M."/>
            <person name="Brown E.W."/>
        </authorList>
    </citation>
    <scope>NUCLEOTIDE SEQUENCE [LARGE SCALE GENOMIC DNA]</scope>
    <source>
        <strain evidence="2">DSMZ 21326</strain>
    </source>
</reference>
<protein>
    <submittedName>
        <fullName evidence="1">Uncharacterized protein</fullName>
    </submittedName>
</protein>
<proteinExistence type="predicted"/>
<gene>
    <name evidence="1" type="ORF">VISI1226_00635</name>
</gene>
<dbReference type="EMBL" id="AEVT01000058">
    <property type="protein sequence ID" value="EGA70526.1"/>
    <property type="molecule type" value="Genomic_DNA"/>
</dbReference>
<organism evidence="1 2">
    <name type="scientific">Vibrio sinaloensis DSM 21326</name>
    <dbReference type="NCBI Taxonomy" id="945550"/>
    <lineage>
        <taxon>Bacteria</taxon>
        <taxon>Pseudomonadati</taxon>
        <taxon>Pseudomonadota</taxon>
        <taxon>Gammaproteobacteria</taxon>
        <taxon>Vibrionales</taxon>
        <taxon>Vibrionaceae</taxon>
        <taxon>Vibrio</taxon>
        <taxon>Vibrio oreintalis group</taxon>
    </lineage>
</organism>
<name>E8M676_PHOS4</name>
<dbReference type="AlphaFoldDB" id="E8M676"/>
<accession>E8M676</accession>
<evidence type="ECO:0000313" key="1">
    <source>
        <dbReference type="EMBL" id="EGA70526.1"/>
    </source>
</evidence>
<comment type="caution">
    <text evidence="1">The sequence shown here is derived from an EMBL/GenBank/DDBJ whole genome shotgun (WGS) entry which is preliminary data.</text>
</comment>
<dbReference type="Proteomes" id="UP000006228">
    <property type="component" value="Unassembled WGS sequence"/>
</dbReference>
<evidence type="ECO:0000313" key="2">
    <source>
        <dbReference type="Proteomes" id="UP000006228"/>
    </source>
</evidence>
<dbReference type="RefSeq" id="WP_008076505.1">
    <property type="nucleotide sequence ID" value="NZ_AEVT01000058.1"/>
</dbReference>
<dbReference type="GeneID" id="95571766"/>
<sequence length="48" mass="5720">MDMVKLSYQIMGIGKWTEVYVSKDVANALVREYRSYNWPVRLREPQPT</sequence>